<dbReference type="Pfam" id="PF01068">
    <property type="entry name" value="DNA_ligase_A_M"/>
    <property type="match status" value="1"/>
</dbReference>
<dbReference type="GO" id="GO:0004527">
    <property type="term" value="F:exonuclease activity"/>
    <property type="evidence" value="ECO:0007669"/>
    <property type="project" value="UniProtKB-KW"/>
</dbReference>
<feature type="domain" description="ATP-dependent DNA ligase family profile" evidence="22">
    <location>
        <begin position="320"/>
        <end position="446"/>
    </location>
</feature>
<dbReference type="PANTHER" id="PTHR42705:SF2">
    <property type="entry name" value="BIFUNCTIONAL NON-HOMOLOGOUS END JOINING PROTEIN LIGD"/>
    <property type="match status" value="1"/>
</dbReference>
<dbReference type="Gene3D" id="3.90.920.10">
    <property type="entry name" value="DNA primase, PRIM domain"/>
    <property type="match status" value="1"/>
</dbReference>
<feature type="region of interest" description="Disordered" evidence="21">
    <location>
        <begin position="1"/>
        <end position="26"/>
    </location>
</feature>
<dbReference type="GO" id="GO:0006310">
    <property type="term" value="P:DNA recombination"/>
    <property type="evidence" value="ECO:0007669"/>
    <property type="project" value="UniProtKB-KW"/>
</dbReference>
<evidence type="ECO:0000256" key="7">
    <source>
        <dbReference type="ARBA" id="ARBA00022723"/>
    </source>
</evidence>
<dbReference type="InterPro" id="IPR052171">
    <property type="entry name" value="NHEJ_LigD"/>
</dbReference>
<reference evidence="23" key="1">
    <citation type="submission" date="2023-02" db="EMBL/GenBank/DDBJ databases">
        <title>Tahibacter soli sp. nov. isolated from soil.</title>
        <authorList>
            <person name="Baek J.H."/>
            <person name="Lee J.K."/>
            <person name="Choi D.G."/>
            <person name="Jeon C.O."/>
        </authorList>
    </citation>
    <scope>NUCLEOTIDE SEQUENCE</scope>
    <source>
        <strain evidence="23">BL</strain>
    </source>
</reference>
<dbReference type="InterPro" id="IPR033651">
    <property type="entry name" value="PaeLigD_Pol-like"/>
</dbReference>
<feature type="region of interest" description="Disordered" evidence="21">
    <location>
        <begin position="167"/>
        <end position="224"/>
    </location>
</feature>
<keyword evidence="13" id="KW-0239">DNA-directed DNA polymerase</keyword>
<evidence type="ECO:0000256" key="19">
    <source>
        <dbReference type="ARBA" id="ARBA00029943"/>
    </source>
</evidence>
<dbReference type="CDD" id="cd07971">
    <property type="entry name" value="OBF_DNA_ligase_LigD"/>
    <property type="match status" value="1"/>
</dbReference>
<dbReference type="RefSeq" id="WP_263544052.1">
    <property type="nucleotide sequence ID" value="NZ_JAOVZO020000018.1"/>
</dbReference>
<keyword evidence="11" id="KW-0269">Exonuclease</keyword>
<evidence type="ECO:0000256" key="1">
    <source>
        <dbReference type="ARBA" id="ARBA00001936"/>
    </source>
</evidence>
<evidence type="ECO:0000256" key="12">
    <source>
        <dbReference type="ARBA" id="ARBA00022840"/>
    </source>
</evidence>
<dbReference type="GO" id="GO:0005524">
    <property type="term" value="F:ATP binding"/>
    <property type="evidence" value="ECO:0007669"/>
    <property type="project" value="UniProtKB-KW"/>
</dbReference>
<evidence type="ECO:0000256" key="15">
    <source>
        <dbReference type="ARBA" id="ARBA00023172"/>
    </source>
</evidence>
<evidence type="ECO:0000256" key="16">
    <source>
        <dbReference type="ARBA" id="ARBA00023204"/>
    </source>
</evidence>
<keyword evidence="6" id="KW-0540">Nuclease</keyword>
<keyword evidence="17" id="KW-0464">Manganese</keyword>
<keyword evidence="4" id="KW-0808">Transferase</keyword>
<evidence type="ECO:0000256" key="11">
    <source>
        <dbReference type="ARBA" id="ARBA00022839"/>
    </source>
</evidence>
<feature type="region of interest" description="Disordered" evidence="21">
    <location>
        <begin position="819"/>
        <end position="846"/>
    </location>
</feature>
<dbReference type="Pfam" id="PF04679">
    <property type="entry name" value="DNA_ligase_A_C"/>
    <property type="match status" value="1"/>
</dbReference>
<dbReference type="EC" id="6.5.1.1" evidence="2"/>
<dbReference type="NCBIfam" id="TIGR02776">
    <property type="entry name" value="NHEJ_ligase_prk"/>
    <property type="match status" value="1"/>
</dbReference>
<dbReference type="Gene3D" id="2.40.50.140">
    <property type="entry name" value="Nucleic acid-binding proteins"/>
    <property type="match status" value="1"/>
</dbReference>
<keyword evidence="9" id="KW-0227">DNA damage</keyword>
<dbReference type="PANTHER" id="PTHR42705">
    <property type="entry name" value="BIFUNCTIONAL NON-HOMOLOGOUS END JOINING PROTEIN LIGD"/>
    <property type="match status" value="1"/>
</dbReference>
<dbReference type="AlphaFoldDB" id="A0A9X4BLP6"/>
<dbReference type="Pfam" id="PF13298">
    <property type="entry name" value="LigD_N"/>
    <property type="match status" value="1"/>
</dbReference>
<feature type="compositionally biased region" description="Basic and acidic residues" evidence="21">
    <location>
        <begin position="819"/>
        <end position="834"/>
    </location>
</feature>
<dbReference type="NCBIfam" id="TIGR02777">
    <property type="entry name" value="LigD_PE_dom"/>
    <property type="match status" value="1"/>
</dbReference>
<dbReference type="InterPro" id="IPR014143">
    <property type="entry name" value="NHEJ_ligase_prk"/>
</dbReference>
<keyword evidence="3 23" id="KW-0436">Ligase</keyword>
<evidence type="ECO:0000256" key="3">
    <source>
        <dbReference type="ARBA" id="ARBA00022598"/>
    </source>
</evidence>
<evidence type="ECO:0000256" key="9">
    <source>
        <dbReference type="ARBA" id="ARBA00022763"/>
    </source>
</evidence>
<accession>A0A9X4BLP6</accession>
<evidence type="ECO:0000256" key="17">
    <source>
        <dbReference type="ARBA" id="ARBA00023211"/>
    </source>
</evidence>
<dbReference type="CDD" id="cd04862">
    <property type="entry name" value="PaeLigD_Pol_like"/>
    <property type="match status" value="1"/>
</dbReference>
<comment type="caution">
    <text evidence="23">The sequence shown here is derived from an EMBL/GenBank/DDBJ whole genome shotgun (WGS) entry which is preliminary data.</text>
</comment>
<keyword evidence="8" id="KW-0547">Nucleotide-binding</keyword>
<dbReference type="InterPro" id="IPR014144">
    <property type="entry name" value="LigD_PE_domain"/>
</dbReference>
<evidence type="ECO:0000256" key="10">
    <source>
        <dbReference type="ARBA" id="ARBA00022801"/>
    </source>
</evidence>
<dbReference type="InterPro" id="IPR012309">
    <property type="entry name" value="DNA_ligase_ATP-dep_C"/>
</dbReference>
<dbReference type="GO" id="GO:0003887">
    <property type="term" value="F:DNA-directed DNA polymerase activity"/>
    <property type="evidence" value="ECO:0007669"/>
    <property type="project" value="UniProtKB-KW"/>
</dbReference>
<evidence type="ECO:0000256" key="4">
    <source>
        <dbReference type="ARBA" id="ARBA00022679"/>
    </source>
</evidence>
<keyword evidence="18" id="KW-0511">Multifunctional enzyme</keyword>
<dbReference type="GO" id="GO:0006281">
    <property type="term" value="P:DNA repair"/>
    <property type="evidence" value="ECO:0007669"/>
    <property type="project" value="UniProtKB-KW"/>
</dbReference>
<dbReference type="NCBIfam" id="NF004628">
    <property type="entry name" value="PRK05972.1"/>
    <property type="match status" value="1"/>
</dbReference>
<keyword evidence="16" id="KW-0234">DNA repair</keyword>
<dbReference type="InterPro" id="IPR014146">
    <property type="entry name" value="LigD_ligase_dom"/>
</dbReference>
<keyword evidence="12" id="KW-0067">ATP-binding</keyword>
<feature type="compositionally biased region" description="Basic residues" evidence="21">
    <location>
        <begin position="195"/>
        <end position="208"/>
    </location>
</feature>
<dbReference type="CDD" id="cd07906">
    <property type="entry name" value="Adenylation_DNA_ligase_LigD_LigC"/>
    <property type="match status" value="1"/>
</dbReference>
<dbReference type="InterPro" id="IPR012310">
    <property type="entry name" value="DNA_ligase_ATP-dep_cent"/>
</dbReference>
<dbReference type="Gene3D" id="3.30.1490.70">
    <property type="match status" value="1"/>
</dbReference>
<dbReference type="InterPro" id="IPR014145">
    <property type="entry name" value="LigD_pol_dom"/>
</dbReference>
<dbReference type="SUPFAM" id="SSF56091">
    <property type="entry name" value="DNA ligase/mRNA capping enzyme, catalytic domain"/>
    <property type="match status" value="1"/>
</dbReference>
<organism evidence="23 24">
    <name type="scientific">Tahibacter soli</name>
    <dbReference type="NCBI Taxonomy" id="2983605"/>
    <lineage>
        <taxon>Bacteria</taxon>
        <taxon>Pseudomonadati</taxon>
        <taxon>Pseudomonadota</taxon>
        <taxon>Gammaproteobacteria</taxon>
        <taxon>Lysobacterales</taxon>
        <taxon>Rhodanobacteraceae</taxon>
        <taxon>Tahibacter</taxon>
    </lineage>
</organism>
<evidence type="ECO:0000256" key="14">
    <source>
        <dbReference type="ARBA" id="ARBA00023125"/>
    </source>
</evidence>
<dbReference type="InterPro" id="IPR012340">
    <property type="entry name" value="NA-bd_OB-fold"/>
</dbReference>
<proteinExistence type="predicted"/>
<dbReference type="Gene3D" id="3.30.470.30">
    <property type="entry name" value="DNA ligase/mRNA capping enzyme"/>
    <property type="match status" value="1"/>
</dbReference>
<evidence type="ECO:0000256" key="18">
    <source>
        <dbReference type="ARBA" id="ARBA00023268"/>
    </source>
</evidence>
<protein>
    <recommendedName>
        <fullName evidence="2">DNA ligase (ATP)</fullName>
        <ecNumber evidence="2">6.5.1.1</ecNumber>
    </recommendedName>
    <alternativeName>
        <fullName evidence="19">NHEJ DNA polymerase</fullName>
    </alternativeName>
</protein>
<dbReference type="EMBL" id="JAOVZO020000018">
    <property type="protein sequence ID" value="MDC8014489.1"/>
    <property type="molecule type" value="Genomic_DNA"/>
</dbReference>
<evidence type="ECO:0000256" key="6">
    <source>
        <dbReference type="ARBA" id="ARBA00022722"/>
    </source>
</evidence>
<keyword evidence="15" id="KW-0233">DNA recombination</keyword>
<evidence type="ECO:0000256" key="21">
    <source>
        <dbReference type="SAM" id="MobiDB-lite"/>
    </source>
</evidence>
<dbReference type="Pfam" id="PF21686">
    <property type="entry name" value="LigD_Prim-Pol"/>
    <property type="match status" value="1"/>
</dbReference>
<dbReference type="NCBIfam" id="TIGR02779">
    <property type="entry name" value="NHEJ_ligase_lig"/>
    <property type="match status" value="1"/>
</dbReference>
<gene>
    <name evidence="23" type="primary">ligD</name>
    <name evidence="23" type="ORF">OD750_018245</name>
</gene>
<keyword evidence="5" id="KW-0548">Nucleotidyltransferase</keyword>
<evidence type="ECO:0000256" key="13">
    <source>
        <dbReference type="ARBA" id="ARBA00022932"/>
    </source>
</evidence>
<evidence type="ECO:0000256" key="8">
    <source>
        <dbReference type="ARBA" id="ARBA00022741"/>
    </source>
</evidence>
<evidence type="ECO:0000313" key="23">
    <source>
        <dbReference type="EMBL" id="MDC8014489.1"/>
    </source>
</evidence>
<comment type="cofactor">
    <cofactor evidence="1">
        <name>Mn(2+)</name>
        <dbReference type="ChEBI" id="CHEBI:29035"/>
    </cofactor>
</comment>
<dbReference type="GO" id="GO:0003677">
    <property type="term" value="F:DNA binding"/>
    <property type="evidence" value="ECO:0007669"/>
    <property type="project" value="UniProtKB-KW"/>
</dbReference>
<evidence type="ECO:0000256" key="5">
    <source>
        <dbReference type="ARBA" id="ARBA00022695"/>
    </source>
</evidence>
<evidence type="ECO:0000256" key="20">
    <source>
        <dbReference type="ARBA" id="ARBA00034003"/>
    </source>
</evidence>
<name>A0A9X4BLP6_9GAMM</name>
<evidence type="ECO:0000256" key="2">
    <source>
        <dbReference type="ARBA" id="ARBA00012727"/>
    </source>
</evidence>
<keyword evidence="24" id="KW-1185">Reference proteome</keyword>
<dbReference type="GO" id="GO:0046872">
    <property type="term" value="F:metal ion binding"/>
    <property type="evidence" value="ECO:0007669"/>
    <property type="project" value="UniProtKB-KW"/>
</dbReference>
<keyword evidence="7" id="KW-0479">Metal-binding</keyword>
<keyword evidence="14" id="KW-0238">DNA-binding</keyword>
<evidence type="ECO:0000259" key="22">
    <source>
        <dbReference type="PROSITE" id="PS50160"/>
    </source>
</evidence>
<feature type="compositionally biased region" description="Basic residues" evidence="21">
    <location>
        <begin position="1"/>
        <end position="10"/>
    </location>
</feature>
<sequence length="846" mass="93545">MALKEYRRKRDFGQTPEPAKGGRRGGGLFVVQLHHASRRHYDFRLELDGVLKSWAVPKGPSFDPSVKRLAVEVEDHPISYAGFEGDIPEGHYGAGHVDVYDTGTWKPENGARAGFEKGELKFSLHGDVLRGSWVLVRTRKVGRQQQWLLIKHDDEYAGKREADDYVDAKTDRPLPKTRRRRVWKTTEKPPAARKTATKKAPAKKTAKRSARERASPPVRSKKEKIDNAPFAPELCAVRDAPPAGDGWLHEVKWDGYRLLATVVGGKARLWSRNAIEWTAKVPELAEAIASLGFRDAQIDGEMVVIAGGAVDFNALQGRLSAQNKVPVTYMLFDLPHADGRTLRDVPLLERKALLAERIASRPHAALRYSEHHVGDGATVFAQIVDGGYEGIVSKRVDSGYSGRRGGDWVKVKRRASDEFAVVGFTAPKRARVGFGALLLGRPARGGGFEYAGRVGTGFDDALLRQLHRALARDVVGEPPVVDVSMLEPRERRESTWVRPKLVVEVFHQGTGGQGLLRQPAFKALRRDKSPADLRGRAAVRKEKAMTDVVLTHPERVAYPKLRKTKQDVADYYRAVAPQILREIAGRPLSVVRCPDGIAHECFFQKHLGRGWGDHVYGTPIAEKNGTKDYLRIDDEAGLVELVQMNVLEFHPWGARADDPDHADRLVFDLDPAAGVAWPRVVKAARDVRRALDAIGLSGYLRTSGGKGLHVVVPLKPAEPWDAVKAFARAFAETLAANAPDDYVAVAGEARRKGRIFIDWLRNGRGATSVASYSLRARDAAGVAMPLSWASLGKLASGADYTIDNAAAFVRRRKRDPWNDIDDVRQSLPREDVTRPARTAARGRSRG</sequence>
<dbReference type="NCBIfam" id="TIGR02778">
    <property type="entry name" value="ligD_pol"/>
    <property type="match status" value="1"/>
</dbReference>
<dbReference type="GO" id="GO:0003910">
    <property type="term" value="F:DNA ligase (ATP) activity"/>
    <property type="evidence" value="ECO:0007669"/>
    <property type="project" value="UniProtKB-EC"/>
</dbReference>
<comment type="catalytic activity">
    <reaction evidence="20">
        <text>ATP + (deoxyribonucleotide)n-3'-hydroxyl + 5'-phospho-(deoxyribonucleotide)m = (deoxyribonucleotide)n+m + AMP + diphosphate.</text>
        <dbReference type="EC" id="6.5.1.1"/>
    </reaction>
</comment>
<dbReference type="SUPFAM" id="SSF50249">
    <property type="entry name" value="Nucleic acid-binding proteins"/>
    <property type="match status" value="1"/>
</dbReference>
<dbReference type="Proteomes" id="UP001139971">
    <property type="component" value="Unassembled WGS sequence"/>
</dbReference>
<keyword evidence="10" id="KW-0378">Hydrolase</keyword>
<dbReference type="PROSITE" id="PS50160">
    <property type="entry name" value="DNA_LIGASE_A3"/>
    <property type="match status" value="1"/>
</dbReference>
<evidence type="ECO:0000313" key="24">
    <source>
        <dbReference type="Proteomes" id="UP001139971"/>
    </source>
</evidence>